<keyword evidence="3" id="KW-1185">Reference proteome</keyword>
<dbReference type="Pfam" id="PF02645">
    <property type="entry name" value="DegV"/>
    <property type="match status" value="1"/>
</dbReference>
<dbReference type="PROSITE" id="PS51482">
    <property type="entry name" value="DEGV"/>
    <property type="match status" value="1"/>
</dbReference>
<sequence length="283" mass="30499">MKTAIVTDTNSSISAKEAQEMGIDLIPMPFFVDGETYLEGKDCTPETFFQRMKAGAEISTSQPAPEEITSLWDTLLKTHDAVLHFPMSSGLSGSCHTAKALAQEYGGRVLVVDDRRISVTLAQSIRNAQVLLAQGKTAAEVRDILEAERDASSVYIAVNTLEYLRKSGRVTAAGAAMAAVLHIKPVLQIQGGKLDAYKKVRGMLQAKKTLLEALRHDLATRFSGMKMAVFSGYSGGDPTLGETWRREVQAAFPDYAVGMISLPLSICCHTGEGAVGVACAKLW</sequence>
<dbReference type="NCBIfam" id="TIGR00762">
    <property type="entry name" value="DegV"/>
    <property type="match status" value="1"/>
</dbReference>
<proteinExistence type="predicted"/>
<name>A0A3E2B4E2_9FIRM</name>
<dbReference type="SUPFAM" id="SSF82549">
    <property type="entry name" value="DAK1/DegV-like"/>
    <property type="match status" value="1"/>
</dbReference>
<dbReference type="Gene3D" id="3.30.1180.10">
    <property type="match status" value="1"/>
</dbReference>
<dbReference type="PANTHER" id="PTHR33434:SF2">
    <property type="entry name" value="FATTY ACID-BINDING PROTEIN TM_1468"/>
    <property type="match status" value="1"/>
</dbReference>
<dbReference type="Proteomes" id="UP000260649">
    <property type="component" value="Unassembled WGS sequence"/>
</dbReference>
<accession>A0A3E2B4E2</accession>
<dbReference type="GeneID" id="97995173"/>
<dbReference type="InterPro" id="IPR043168">
    <property type="entry name" value="DegV_C"/>
</dbReference>
<evidence type="ECO:0000313" key="3">
    <source>
        <dbReference type="Proteomes" id="UP000260649"/>
    </source>
</evidence>
<protein>
    <submittedName>
        <fullName evidence="2">DegV family protein</fullName>
    </submittedName>
</protein>
<dbReference type="InterPro" id="IPR003797">
    <property type="entry name" value="DegV"/>
</dbReference>
<organism evidence="2 3">
    <name type="scientific">Evtepia gabavorous</name>
    <dbReference type="NCBI Taxonomy" id="2211183"/>
    <lineage>
        <taxon>Bacteria</taxon>
        <taxon>Bacillati</taxon>
        <taxon>Bacillota</taxon>
        <taxon>Clostridia</taxon>
        <taxon>Eubacteriales</taxon>
        <taxon>Evtepia</taxon>
    </lineage>
</organism>
<comment type="caution">
    <text evidence="2">The sequence shown here is derived from an EMBL/GenBank/DDBJ whole genome shotgun (WGS) entry which is preliminary data.</text>
</comment>
<gene>
    <name evidence="2" type="ORF">DV520_05410</name>
</gene>
<dbReference type="AlphaFoldDB" id="A0A3E2B4E2"/>
<evidence type="ECO:0000256" key="1">
    <source>
        <dbReference type="ARBA" id="ARBA00023121"/>
    </source>
</evidence>
<dbReference type="OrthoDB" id="9780216at2"/>
<dbReference type="GO" id="GO:0008289">
    <property type="term" value="F:lipid binding"/>
    <property type="evidence" value="ECO:0007669"/>
    <property type="project" value="UniProtKB-KW"/>
</dbReference>
<dbReference type="EMBL" id="QQRQ01000006">
    <property type="protein sequence ID" value="RFT06890.1"/>
    <property type="molecule type" value="Genomic_DNA"/>
</dbReference>
<reference evidence="2 3" key="1">
    <citation type="submission" date="2018-07" db="EMBL/GenBank/DDBJ databases">
        <title>GABA Modulating Bacteria of the Human Gut Microbiota.</title>
        <authorList>
            <person name="Strandwitz P."/>
            <person name="Kim K.H."/>
            <person name="Terekhova D."/>
            <person name="Liu J.K."/>
            <person name="Sharma A."/>
            <person name="Levering J."/>
            <person name="Mcdonald D."/>
            <person name="Dietrich D."/>
            <person name="Ramadhar T.R."/>
            <person name="Lekbua A."/>
            <person name="Mroue N."/>
            <person name="Liston C."/>
            <person name="Stewart E.J."/>
            <person name="Dubin M.J."/>
            <person name="Zengler K."/>
            <person name="Knight R."/>
            <person name="Gilbert J.A."/>
            <person name="Clardy J."/>
            <person name="Lewis K."/>
        </authorList>
    </citation>
    <scope>NUCLEOTIDE SEQUENCE [LARGE SCALE GENOMIC DNA]</scope>
    <source>
        <strain evidence="2 3">KLE1738</strain>
    </source>
</reference>
<dbReference type="RefSeq" id="WP_117142043.1">
    <property type="nucleotide sequence ID" value="NZ_CAKXKJ010000006.1"/>
</dbReference>
<dbReference type="Gene3D" id="3.40.50.10170">
    <property type="match status" value="1"/>
</dbReference>
<dbReference type="PANTHER" id="PTHR33434">
    <property type="entry name" value="DEGV DOMAIN-CONTAINING PROTEIN DR_1986-RELATED"/>
    <property type="match status" value="1"/>
</dbReference>
<evidence type="ECO:0000313" key="2">
    <source>
        <dbReference type="EMBL" id="RFT06890.1"/>
    </source>
</evidence>
<dbReference type="InterPro" id="IPR050270">
    <property type="entry name" value="DegV_domain_contain"/>
</dbReference>
<keyword evidence="1" id="KW-0446">Lipid-binding</keyword>